<evidence type="ECO:0000256" key="2">
    <source>
        <dbReference type="ARBA" id="ARBA00022729"/>
    </source>
</evidence>
<dbReference type="PROSITE" id="PS00941">
    <property type="entry name" value="CARBOXYLESTERASE_B_2"/>
    <property type="match status" value="1"/>
</dbReference>
<protein>
    <recommendedName>
        <fullName evidence="5">Carboxylesterase type B domain-containing protein</fullName>
    </recommendedName>
</protein>
<feature type="domain" description="Carboxylesterase type B" evidence="5">
    <location>
        <begin position="97"/>
        <end position="678"/>
    </location>
</feature>
<keyword evidence="2 4" id="KW-0732">Signal</keyword>
<dbReference type="InterPro" id="IPR019819">
    <property type="entry name" value="Carboxylesterase_B_CS"/>
</dbReference>
<dbReference type="Gene3D" id="3.40.50.1820">
    <property type="entry name" value="alpha/beta hydrolase"/>
    <property type="match status" value="1"/>
</dbReference>
<feature type="signal peptide" evidence="4">
    <location>
        <begin position="1"/>
        <end position="34"/>
    </location>
</feature>
<dbReference type="EMBL" id="GDIQ01043045">
    <property type="protein sequence ID" value="JAN51692.1"/>
    <property type="molecule type" value="Transcribed_RNA"/>
</dbReference>
<evidence type="ECO:0000256" key="4">
    <source>
        <dbReference type="SAM" id="SignalP"/>
    </source>
</evidence>
<evidence type="ECO:0000256" key="1">
    <source>
        <dbReference type="ARBA" id="ARBA00005964"/>
    </source>
</evidence>
<evidence type="ECO:0000259" key="5">
    <source>
        <dbReference type="Pfam" id="PF00135"/>
    </source>
</evidence>
<dbReference type="SUPFAM" id="SSF53474">
    <property type="entry name" value="alpha/beta-Hydrolases"/>
    <property type="match status" value="1"/>
</dbReference>
<reference evidence="6" key="1">
    <citation type="submission" date="2015-10" db="EMBL/GenBank/DDBJ databases">
        <title>EvidentialGene: Evidence-directed Construction of Complete mRNA Transcriptomes without Genomes.</title>
        <authorList>
            <person name="Gilbert D.G."/>
        </authorList>
    </citation>
    <scope>NUCLEOTIDE SEQUENCE</scope>
</reference>
<accession>A0A0P6FTF0</accession>
<evidence type="ECO:0000256" key="3">
    <source>
        <dbReference type="ARBA" id="ARBA00023180"/>
    </source>
</evidence>
<dbReference type="PANTHER" id="PTHR43903">
    <property type="entry name" value="NEUROLIGIN"/>
    <property type="match status" value="1"/>
</dbReference>
<keyword evidence="3" id="KW-0325">Glycoprotein</keyword>
<dbReference type="EMBL" id="GDIQ01043044">
    <property type="protein sequence ID" value="JAN51693.1"/>
    <property type="molecule type" value="Transcribed_RNA"/>
</dbReference>
<evidence type="ECO:0000313" key="6">
    <source>
        <dbReference type="EMBL" id="JAN51692.1"/>
    </source>
</evidence>
<proteinExistence type="inferred from homology"/>
<dbReference type="InterPro" id="IPR051093">
    <property type="entry name" value="Neuroligin/BSAL"/>
</dbReference>
<dbReference type="InterPro" id="IPR002018">
    <property type="entry name" value="CarbesteraseB"/>
</dbReference>
<dbReference type="OrthoDB" id="3200163at2759"/>
<name>A0A0P6FTF0_9CRUS</name>
<organism evidence="6">
    <name type="scientific">Daphnia magna</name>
    <dbReference type="NCBI Taxonomy" id="35525"/>
    <lineage>
        <taxon>Eukaryota</taxon>
        <taxon>Metazoa</taxon>
        <taxon>Ecdysozoa</taxon>
        <taxon>Arthropoda</taxon>
        <taxon>Crustacea</taxon>
        <taxon>Branchiopoda</taxon>
        <taxon>Diplostraca</taxon>
        <taxon>Cladocera</taxon>
        <taxon>Anomopoda</taxon>
        <taxon>Daphniidae</taxon>
        <taxon>Daphnia</taxon>
    </lineage>
</organism>
<dbReference type="InterPro" id="IPR029058">
    <property type="entry name" value="AB_hydrolase_fold"/>
</dbReference>
<dbReference type="ESTHER" id="9crus-a0a0n8ckw0">
    <property type="family name" value="Neuroligin"/>
</dbReference>
<dbReference type="Pfam" id="PF00135">
    <property type="entry name" value="COesterase"/>
    <property type="match status" value="1"/>
</dbReference>
<sequence>MRDVTMKLLAGPKEHGVCCCVKLLLLFFVASVTLHCCPVDWASAASIPSTSAGFGRVIRTKYGNLRGLTLYGSSTQPLTTTTTTPASHRKFINAGASKKTVEAFLGIPYAAAPVGPLRYLPPASPGPWQGIRPANTLPPACPQQLPPLANRTASLETMPRARYYQLKRMQLMFANQSEDCLYLNVYAPSEGFVGGGTTTPASLAVMVLIHGESYTWGAGHLMDGATLAAKSRMVVVTLNYRLGILGFLQTAASPTPGHVRGKSKSAIPTQGNYGLLDIMAALLWSKDNIGVFGGDAGRVTLSGHGTGAALVNLLMISPIAAGLFQRVVLMSGSALSPWALNHQAGKLKAEVARQMGCEPFTKSQGSLEQMSLADIGDCLRKVSLDSLMAVRLAETPRFCPTFAPFIDGAGIVAVDPLHAMQSSSEDFARIPLIAGVTSVESYRYTGDADLRNGITEDKRDRTLRTLIRNFYQYHLNEIFYVLRNEYTDWDRPLALDDLSMRDSLSLALSDGLVVAPLMHVVHLHAQRSTNPSGTFFYHYQGQIGTIQPVLHDQQQDVDQSEYHRLGSVTGDELEALQLDATVSGASGFLTDSNGNEAASHIVTNATEAVKEPKTWSSQLLPFLAAFASTGDPNLEIGSKGELMPRSKLRWEPFNLRSQYYMVFGMQQQQQHAQLKTHYRGHPIAVWLQLIPQLHQPNDNTNAEMSPNHHSFEQHNTPADQFYDGMKLQPSTIEINRCHMPPSCPNSSS</sequence>
<feature type="chain" id="PRO_5007425111" description="Carboxylesterase type B domain-containing protein" evidence="4">
    <location>
        <begin position="35"/>
        <end position="748"/>
    </location>
</feature>
<comment type="similarity">
    <text evidence="1">Belongs to the type-B carboxylesterase/lipase family.</text>
</comment>
<dbReference type="AlphaFoldDB" id="A0A0P6FTF0"/>